<dbReference type="eggNOG" id="COG1028">
    <property type="taxonomic scope" value="Bacteria"/>
</dbReference>
<dbReference type="Gene3D" id="3.40.50.720">
    <property type="entry name" value="NAD(P)-binding Rossmann-like Domain"/>
    <property type="match status" value="1"/>
</dbReference>
<dbReference type="InterPro" id="IPR036291">
    <property type="entry name" value="NAD(P)-bd_dom_sf"/>
</dbReference>
<dbReference type="PANTHER" id="PTHR43669">
    <property type="entry name" value="5-KETO-D-GLUCONATE 5-REDUCTASE"/>
    <property type="match status" value="1"/>
</dbReference>
<dbReference type="SMART" id="SM01007">
    <property type="entry name" value="Aldolase_II"/>
    <property type="match status" value="1"/>
</dbReference>
<evidence type="ECO:0000256" key="1">
    <source>
        <dbReference type="ARBA" id="ARBA00006484"/>
    </source>
</evidence>
<dbReference type="HOGENOM" id="CLU_024866_0_0_11"/>
<evidence type="ECO:0000256" key="2">
    <source>
        <dbReference type="ARBA" id="ARBA00023002"/>
    </source>
</evidence>
<sequence length="695" mass="72896">MSHTTDTAAAPVAPRADSLWNAAKAPEGGLEQLVYRSNLLGANRAVSNFGGGNTSAKSVETDHTGREVAVLWVKGSGSDLATMDASGFTGIRLDEVRPLIERDEMSDEQMVAYLSRSQVAPEMPRSSIETLLHAFVDAPQVDHTHPDAINMIAGAANGEALIAELFGDEAVWVPYIRPGFTLAKQVGLAARGEGVRFVILAKHGLVTWGETGAESYANTIEAINRAADFVTARASRGRFGGALRAPLSSAGREDLLAALLPAIRGAVSSERAKILQVDASPSTLEFVSSREAATLSQVGAACPDHLVHTKRIPLWVSYDPAADDVDVLAARVAAGAEAYREEYRAYFAENAASGETIGDPDPRVVLIEGVGMISVGTNLKGARLARDLYHRAIEVMGGASAIDAFVSLTAAESFAVEYWPLELYKLSLAPAPRELAGKVAFVTGAAGGIGSSILDALAAEGAVVVAADIDAAGASRTAEPFGDEGLGVSMDVTSEAAVAAAYRAVVLRYGGVDVVVSNAGIASSAPIEETTVAEWDRNHAILTRGYFLVAREAFKLLRRQATGGSVVFVASKNALVAGKNAAAYSSAKAAELHLARCLAEEGGAARIRVNTVNPDAVLQGSRIWGSSWREERAAAYDIAPDELEDHYRARTTLKVNILPEDIAQAVLHFASPVRSGKSTGNVLNVDGGVPAAYSR</sequence>
<dbReference type="EMBL" id="CP001854">
    <property type="protein sequence ID" value="ADB53223.1"/>
    <property type="molecule type" value="Genomic_DNA"/>
</dbReference>
<keyword evidence="2" id="KW-0560">Oxidoreductase</keyword>
<dbReference type="Pfam" id="PF13561">
    <property type="entry name" value="adh_short_C2"/>
    <property type="match status" value="1"/>
</dbReference>
<dbReference type="KEGG" id="cwo:Cwoe_4810"/>
<accession>D3FB31</accession>
<reference evidence="5" key="2">
    <citation type="submission" date="2010-01" db="EMBL/GenBank/DDBJ databases">
        <title>The complete genome of Conexibacter woesei DSM 14684.</title>
        <authorList>
            <consortium name="US DOE Joint Genome Institute (JGI-PGF)"/>
            <person name="Lucas S."/>
            <person name="Copeland A."/>
            <person name="Lapidus A."/>
            <person name="Glavina del Rio T."/>
            <person name="Dalin E."/>
            <person name="Tice H."/>
            <person name="Bruce D."/>
            <person name="Goodwin L."/>
            <person name="Pitluck S."/>
            <person name="Kyrpides N."/>
            <person name="Mavromatis K."/>
            <person name="Ivanova N."/>
            <person name="Mikhailova N."/>
            <person name="Chertkov O."/>
            <person name="Brettin T."/>
            <person name="Detter J.C."/>
            <person name="Han C."/>
            <person name="Larimer F."/>
            <person name="Land M."/>
            <person name="Hauser L."/>
            <person name="Markowitz V."/>
            <person name="Cheng J.-F."/>
            <person name="Hugenholtz P."/>
            <person name="Woyke T."/>
            <person name="Wu D."/>
            <person name="Pukall R."/>
            <person name="Steenblock K."/>
            <person name="Schneider S."/>
            <person name="Klenk H.-P."/>
            <person name="Eisen J.A."/>
        </authorList>
    </citation>
    <scope>NUCLEOTIDE SEQUENCE [LARGE SCALE GENOMIC DNA]</scope>
    <source>
        <strain evidence="5">DSM 14684 / CIP 108061 / JCM 11494 / NBRC 100937 / ID131577</strain>
    </source>
</reference>
<dbReference type="Pfam" id="PF00596">
    <property type="entry name" value="Aldolase_II"/>
    <property type="match status" value="1"/>
</dbReference>
<dbReference type="GO" id="GO:0016491">
    <property type="term" value="F:oxidoreductase activity"/>
    <property type="evidence" value="ECO:0007669"/>
    <property type="project" value="UniProtKB-KW"/>
</dbReference>
<dbReference type="InterPro" id="IPR013454">
    <property type="entry name" value="Bifunc_RhaD/ADH"/>
</dbReference>
<dbReference type="SUPFAM" id="SSF53639">
    <property type="entry name" value="AraD/HMP-PK domain-like"/>
    <property type="match status" value="1"/>
</dbReference>
<dbReference type="eggNOG" id="COG3347">
    <property type="taxonomic scope" value="Bacteria"/>
</dbReference>
<dbReference type="PRINTS" id="PR00081">
    <property type="entry name" value="GDHRDH"/>
</dbReference>
<dbReference type="InterPro" id="IPR001303">
    <property type="entry name" value="Aldolase_II/adducin_N"/>
</dbReference>
<dbReference type="OrthoDB" id="9774430at2"/>
<reference evidence="4 5" key="1">
    <citation type="journal article" date="2010" name="Stand. Genomic Sci.">
        <title>Complete genome sequence of Conexibacter woesei type strain (ID131577).</title>
        <authorList>
            <person name="Pukall R."/>
            <person name="Lapidus A."/>
            <person name="Glavina Del Rio T."/>
            <person name="Copeland A."/>
            <person name="Tice H."/>
            <person name="Cheng J.-F."/>
            <person name="Lucas S."/>
            <person name="Chen F."/>
            <person name="Nolan M."/>
            <person name="Bruce D."/>
            <person name="Goodwin L."/>
            <person name="Pitluck S."/>
            <person name="Mavromatis K."/>
            <person name="Ivanova N."/>
            <person name="Ovchinnikova G."/>
            <person name="Pati A."/>
            <person name="Chen A."/>
            <person name="Palaniappan K."/>
            <person name="Land M."/>
            <person name="Hauser L."/>
            <person name="Chang Y.-J."/>
            <person name="Jeffries C.D."/>
            <person name="Chain P."/>
            <person name="Meincke L."/>
            <person name="Sims D."/>
            <person name="Brettin T."/>
            <person name="Detter J.C."/>
            <person name="Rohde M."/>
            <person name="Goeker M."/>
            <person name="Bristow J."/>
            <person name="Eisen J.A."/>
            <person name="Markowitz V."/>
            <person name="Kyrpides N.C."/>
            <person name="Klenk H.-P."/>
            <person name="Hugenholtz P."/>
        </authorList>
    </citation>
    <scope>NUCLEOTIDE SEQUENCE [LARGE SCALE GENOMIC DNA]</scope>
    <source>
        <strain evidence="5">DSM 14684 / CIP 108061 / JCM 11494 / NBRC 100937 / ID131577</strain>
    </source>
</reference>
<dbReference type="FunFam" id="3.40.50.720:FF:000084">
    <property type="entry name" value="Short-chain dehydrogenase reductase"/>
    <property type="match status" value="1"/>
</dbReference>
<dbReference type="STRING" id="469383.Cwoe_4810"/>
<proteinExistence type="inferred from homology"/>
<dbReference type="InterPro" id="IPR036409">
    <property type="entry name" value="Aldolase_II/adducin_N_sf"/>
</dbReference>
<dbReference type="AlphaFoldDB" id="D3FB31"/>
<evidence type="ECO:0000313" key="4">
    <source>
        <dbReference type="EMBL" id="ADB53223.1"/>
    </source>
</evidence>
<keyword evidence="5" id="KW-1185">Reference proteome</keyword>
<dbReference type="NCBIfam" id="NF006189">
    <property type="entry name" value="PRK08324.1-3"/>
    <property type="match status" value="1"/>
</dbReference>
<dbReference type="PRINTS" id="PR00080">
    <property type="entry name" value="SDRFAMILY"/>
</dbReference>
<dbReference type="Gene3D" id="3.40.225.10">
    <property type="entry name" value="Class II aldolase/adducin N-terminal domain"/>
    <property type="match status" value="1"/>
</dbReference>
<dbReference type="RefSeq" id="WP_012936274.1">
    <property type="nucleotide sequence ID" value="NC_013739.1"/>
</dbReference>
<organism evidence="4 5">
    <name type="scientific">Conexibacter woesei (strain DSM 14684 / CCUG 47730 / CIP 108061 / JCM 11494 / NBRC 100937 / ID131577)</name>
    <dbReference type="NCBI Taxonomy" id="469383"/>
    <lineage>
        <taxon>Bacteria</taxon>
        <taxon>Bacillati</taxon>
        <taxon>Actinomycetota</taxon>
        <taxon>Thermoleophilia</taxon>
        <taxon>Solirubrobacterales</taxon>
        <taxon>Conexibacteraceae</taxon>
        <taxon>Conexibacter</taxon>
    </lineage>
</organism>
<dbReference type="NCBIfam" id="TIGR02632">
    <property type="entry name" value="RhaD_aldol-ADH"/>
    <property type="match status" value="1"/>
</dbReference>
<comment type="similarity">
    <text evidence="1">Belongs to the short-chain dehydrogenases/reductases (SDR) family.</text>
</comment>
<dbReference type="PANTHER" id="PTHR43669:SF8">
    <property type="entry name" value="SHORT-CHAIN TYPE DEHYDROGENASE_REDUCTASE-RELATED"/>
    <property type="match status" value="1"/>
</dbReference>
<gene>
    <name evidence="4" type="ordered locus">Cwoe_4810</name>
</gene>
<dbReference type="Proteomes" id="UP000008229">
    <property type="component" value="Chromosome"/>
</dbReference>
<feature type="domain" description="Class II aldolase/adducin N-terminal" evidence="3">
    <location>
        <begin position="32"/>
        <end position="230"/>
    </location>
</feature>
<dbReference type="NCBIfam" id="NF006190">
    <property type="entry name" value="PRK08324.1-4"/>
    <property type="match status" value="1"/>
</dbReference>
<protein>
    <submittedName>
        <fullName evidence="4">Rhamnulose-1-phosphate aldolase/alcohol dehydrogenase</fullName>
    </submittedName>
</protein>
<dbReference type="SUPFAM" id="SSF51735">
    <property type="entry name" value="NAD(P)-binding Rossmann-fold domains"/>
    <property type="match status" value="1"/>
</dbReference>
<name>D3FB31_CONWI</name>
<dbReference type="InterPro" id="IPR002347">
    <property type="entry name" value="SDR_fam"/>
</dbReference>
<evidence type="ECO:0000259" key="3">
    <source>
        <dbReference type="SMART" id="SM01007"/>
    </source>
</evidence>
<evidence type="ECO:0000313" key="5">
    <source>
        <dbReference type="Proteomes" id="UP000008229"/>
    </source>
</evidence>